<evidence type="ECO:0000256" key="1">
    <source>
        <dbReference type="SAM" id="MobiDB-lite"/>
    </source>
</evidence>
<name>A0A6V7TVQ1_MELEN</name>
<dbReference type="PANTHER" id="PTHR43979:SF1">
    <property type="entry name" value="PRE-MRNA-PROCESSING FACTOR 17"/>
    <property type="match status" value="1"/>
</dbReference>
<dbReference type="PANTHER" id="PTHR43979">
    <property type="entry name" value="PRE-MRNA-PROCESSING FACTOR 17"/>
    <property type="match status" value="1"/>
</dbReference>
<reference evidence="2 3" key="1">
    <citation type="submission" date="2020-08" db="EMBL/GenBank/DDBJ databases">
        <authorList>
            <person name="Koutsovoulos G."/>
            <person name="Danchin GJ E."/>
        </authorList>
    </citation>
    <scope>NUCLEOTIDE SEQUENCE [LARGE SCALE GENOMIC DNA]</scope>
</reference>
<feature type="region of interest" description="Disordered" evidence="1">
    <location>
        <begin position="1"/>
        <end position="27"/>
    </location>
</feature>
<organism evidence="2 3">
    <name type="scientific">Meloidogyne enterolobii</name>
    <name type="common">Root-knot nematode worm</name>
    <name type="synonym">Meloidogyne mayaguensis</name>
    <dbReference type="NCBI Taxonomy" id="390850"/>
    <lineage>
        <taxon>Eukaryota</taxon>
        <taxon>Metazoa</taxon>
        <taxon>Ecdysozoa</taxon>
        <taxon>Nematoda</taxon>
        <taxon>Chromadorea</taxon>
        <taxon>Rhabditida</taxon>
        <taxon>Tylenchina</taxon>
        <taxon>Tylenchomorpha</taxon>
        <taxon>Tylenchoidea</taxon>
        <taxon>Meloidogynidae</taxon>
        <taxon>Meloidogyninae</taxon>
        <taxon>Meloidogyne</taxon>
    </lineage>
</organism>
<dbReference type="OrthoDB" id="10257301at2759"/>
<dbReference type="InterPro" id="IPR032847">
    <property type="entry name" value="PRPF17"/>
</dbReference>
<dbReference type="EMBL" id="CAJEWN010000016">
    <property type="protein sequence ID" value="CAD2135132.1"/>
    <property type="molecule type" value="Genomic_DNA"/>
</dbReference>
<protein>
    <submittedName>
        <fullName evidence="2">Uncharacterized protein</fullName>
    </submittedName>
</protein>
<accession>A0A6V7TVQ1</accession>
<dbReference type="Proteomes" id="UP000580250">
    <property type="component" value="Unassembled WGS sequence"/>
</dbReference>
<proteinExistence type="predicted"/>
<evidence type="ECO:0000313" key="3">
    <source>
        <dbReference type="Proteomes" id="UP000580250"/>
    </source>
</evidence>
<dbReference type="AlphaFoldDB" id="A0A6V7TVQ1"/>
<dbReference type="GO" id="GO:0000398">
    <property type="term" value="P:mRNA splicing, via spliceosome"/>
    <property type="evidence" value="ECO:0007669"/>
    <property type="project" value="InterPro"/>
</dbReference>
<comment type="caution">
    <text evidence="2">The sequence shown here is derived from an EMBL/GenBank/DDBJ whole genome shotgun (WGS) entry which is preliminary data.</text>
</comment>
<dbReference type="GO" id="GO:0003729">
    <property type="term" value="F:mRNA binding"/>
    <property type="evidence" value="ECO:0007669"/>
    <property type="project" value="TreeGrafter"/>
</dbReference>
<evidence type="ECO:0000313" key="2">
    <source>
        <dbReference type="EMBL" id="CAD2135132.1"/>
    </source>
</evidence>
<gene>
    <name evidence="2" type="ORF">MENT_LOCUS4616</name>
</gene>
<dbReference type="GO" id="GO:0071013">
    <property type="term" value="C:catalytic step 2 spliceosome"/>
    <property type="evidence" value="ECO:0007669"/>
    <property type="project" value="InterPro"/>
</dbReference>
<sequence length="163" mass="17695">MDLLQNYKGDSSSDDETSSTQMEGINSEPRGIIMPLVNIAPHVVVSRPVQQAAVIDPKTKELYYNPKYEELFMPNVGPSNPFKSEHQKAPKNTLTGFVEPAHFSGFHFDRAIRSYDTLGYAENPSADAGGSSSFVGDVQSAHLTGGRSLFESAKTGGQKGKEL</sequence>